<dbReference type="Pfam" id="PF00892">
    <property type="entry name" value="EamA"/>
    <property type="match status" value="2"/>
</dbReference>
<feature type="transmembrane region" description="Helical" evidence="4">
    <location>
        <begin position="63"/>
        <end position="82"/>
    </location>
</feature>
<feature type="region of interest" description="Disordered" evidence="3">
    <location>
        <begin position="288"/>
        <end position="307"/>
    </location>
</feature>
<evidence type="ECO:0000256" key="3">
    <source>
        <dbReference type="SAM" id="MobiDB-lite"/>
    </source>
</evidence>
<keyword evidence="4" id="KW-0812">Transmembrane</keyword>
<evidence type="ECO:0000313" key="6">
    <source>
        <dbReference type="EMBL" id="TVX99772.1"/>
    </source>
</evidence>
<evidence type="ECO:0000313" key="7">
    <source>
        <dbReference type="Proteomes" id="UP000316330"/>
    </source>
</evidence>
<feature type="transmembrane region" description="Helical" evidence="4">
    <location>
        <begin position="177"/>
        <end position="196"/>
    </location>
</feature>
<dbReference type="GO" id="GO:0016020">
    <property type="term" value="C:membrane"/>
    <property type="evidence" value="ECO:0007669"/>
    <property type="project" value="InterPro"/>
</dbReference>
<gene>
    <name evidence="6" type="ORF">FPZ45_12550</name>
</gene>
<dbReference type="SUPFAM" id="SSF103481">
    <property type="entry name" value="Multidrug resistance efflux transporter EmrE"/>
    <property type="match status" value="2"/>
</dbReference>
<comment type="similarity">
    <text evidence="2">Belongs to the EamA transporter family.</text>
</comment>
<evidence type="ECO:0000256" key="4">
    <source>
        <dbReference type="SAM" id="Phobius"/>
    </source>
</evidence>
<feature type="transmembrane region" description="Helical" evidence="4">
    <location>
        <begin position="208"/>
        <end position="227"/>
    </location>
</feature>
<feature type="transmembrane region" description="Helical" evidence="4">
    <location>
        <begin position="262"/>
        <end position="283"/>
    </location>
</feature>
<sequence>MSYILLLLATLAWSFVGVLVKTASTMVDSAIISFARFFFGVIFLGISLYIRDGRLQIRMGMKWIWIGAIGKAANYTFENIALKIGYSYGNILVQPVQTVVLLLAAGLLFKEKISPRGWVAAAFCVAGVIVVGWNGTPLGELAEGSGLTTLLFTLAGIGAAVHVLSQRMLLKTMDNGNMNLSVFLLSTIIVAAPIPIQSHGFIGPVSAWAWSALVLLGIITGLSFFWFAEAIKRVPFAIVAIVGNCTVIFAIVWSYLFFRDPITIYVIGGTLIFVIGFLILSFAKPGHKEKPANTPAASSRIDNSVGT</sequence>
<dbReference type="Proteomes" id="UP000316330">
    <property type="component" value="Unassembled WGS sequence"/>
</dbReference>
<feature type="transmembrane region" description="Helical" evidence="4">
    <location>
        <begin position="116"/>
        <end position="135"/>
    </location>
</feature>
<feature type="domain" description="EamA" evidence="5">
    <location>
        <begin position="150"/>
        <end position="281"/>
    </location>
</feature>
<feature type="transmembrane region" description="Helical" evidence="4">
    <location>
        <begin position="88"/>
        <end position="109"/>
    </location>
</feature>
<comment type="subcellular location">
    <subcellularLocation>
        <location evidence="1">Endomembrane system</location>
        <topology evidence="1">Multi-pass membrane protein</topology>
    </subcellularLocation>
</comment>
<comment type="caution">
    <text evidence="6">The sequence shown here is derived from an EMBL/GenBank/DDBJ whole genome shotgun (WGS) entry which is preliminary data.</text>
</comment>
<keyword evidence="4" id="KW-1133">Transmembrane helix</keyword>
<name>A0A559JIS7_9BACL</name>
<feature type="transmembrane region" description="Helical" evidence="4">
    <location>
        <begin position="30"/>
        <end position="51"/>
    </location>
</feature>
<dbReference type="RefSeq" id="WP_144701962.1">
    <property type="nucleotide sequence ID" value="NZ_VNJJ01000006.1"/>
</dbReference>
<keyword evidence="7" id="KW-1185">Reference proteome</keyword>
<evidence type="ECO:0000256" key="2">
    <source>
        <dbReference type="ARBA" id="ARBA00007362"/>
    </source>
</evidence>
<dbReference type="InterPro" id="IPR037185">
    <property type="entry name" value="EmrE-like"/>
</dbReference>
<dbReference type="EMBL" id="VNJJ01000006">
    <property type="protein sequence ID" value="TVX99772.1"/>
    <property type="molecule type" value="Genomic_DNA"/>
</dbReference>
<evidence type="ECO:0000256" key="1">
    <source>
        <dbReference type="ARBA" id="ARBA00004127"/>
    </source>
</evidence>
<feature type="transmembrane region" description="Helical" evidence="4">
    <location>
        <begin position="234"/>
        <end position="256"/>
    </location>
</feature>
<reference evidence="6 7" key="1">
    <citation type="submission" date="2019-07" db="EMBL/GenBank/DDBJ databases">
        <authorList>
            <person name="Kim J."/>
        </authorList>
    </citation>
    <scope>NUCLEOTIDE SEQUENCE [LARGE SCALE GENOMIC DNA]</scope>
    <source>
        <strain evidence="6 7">G13</strain>
    </source>
</reference>
<accession>A0A559JIS7</accession>
<dbReference type="InterPro" id="IPR000620">
    <property type="entry name" value="EamA_dom"/>
</dbReference>
<dbReference type="AlphaFoldDB" id="A0A559JIS7"/>
<organism evidence="6 7">
    <name type="scientific">Cohnella terricola</name>
    <dbReference type="NCBI Taxonomy" id="1289167"/>
    <lineage>
        <taxon>Bacteria</taxon>
        <taxon>Bacillati</taxon>
        <taxon>Bacillota</taxon>
        <taxon>Bacilli</taxon>
        <taxon>Bacillales</taxon>
        <taxon>Paenibacillaceae</taxon>
        <taxon>Cohnella</taxon>
    </lineage>
</organism>
<feature type="compositionally biased region" description="Polar residues" evidence="3">
    <location>
        <begin position="295"/>
        <end position="307"/>
    </location>
</feature>
<evidence type="ECO:0000259" key="5">
    <source>
        <dbReference type="Pfam" id="PF00892"/>
    </source>
</evidence>
<keyword evidence="4" id="KW-0472">Membrane</keyword>
<dbReference type="PANTHER" id="PTHR22911">
    <property type="entry name" value="ACYL-MALONYL CONDENSING ENZYME-RELATED"/>
    <property type="match status" value="1"/>
</dbReference>
<proteinExistence type="inferred from homology"/>
<dbReference type="OrthoDB" id="1957368at2"/>
<feature type="domain" description="EamA" evidence="5">
    <location>
        <begin position="3"/>
        <end position="131"/>
    </location>
</feature>
<protein>
    <submittedName>
        <fullName evidence="6">DMT family transporter</fullName>
    </submittedName>
</protein>
<feature type="transmembrane region" description="Helical" evidence="4">
    <location>
        <begin position="147"/>
        <end position="165"/>
    </location>
</feature>